<dbReference type="GO" id="GO:0006457">
    <property type="term" value="P:protein folding"/>
    <property type="evidence" value="ECO:0007669"/>
    <property type="project" value="InterPro"/>
</dbReference>
<dbReference type="GO" id="GO:0016272">
    <property type="term" value="C:prefoldin complex"/>
    <property type="evidence" value="ECO:0007669"/>
    <property type="project" value="InterPro"/>
</dbReference>
<dbReference type="GO" id="GO:0051082">
    <property type="term" value="F:unfolded protein binding"/>
    <property type="evidence" value="ECO:0007669"/>
    <property type="project" value="InterPro"/>
</dbReference>
<dbReference type="GO" id="GO:0005737">
    <property type="term" value="C:cytoplasm"/>
    <property type="evidence" value="ECO:0007669"/>
    <property type="project" value="TreeGrafter"/>
</dbReference>
<dbReference type="NCBIfam" id="TIGR00293">
    <property type="entry name" value="prefoldin subunit alpha"/>
    <property type="match status" value="1"/>
</dbReference>
<evidence type="ECO:0008006" key="4">
    <source>
        <dbReference type="Google" id="ProtNLM"/>
    </source>
</evidence>
<dbReference type="PANTHER" id="PTHR12674:SF2">
    <property type="entry name" value="PREFOLDIN SUBUNIT 5"/>
    <property type="match status" value="1"/>
</dbReference>
<dbReference type="Pfam" id="PF02996">
    <property type="entry name" value="Prefoldin"/>
    <property type="match status" value="1"/>
</dbReference>
<dbReference type="InterPro" id="IPR004127">
    <property type="entry name" value="Prefoldin_subunit_alpha"/>
</dbReference>
<dbReference type="EMBL" id="JAWDEY010000022">
    <property type="protein sequence ID" value="KAK6588734.1"/>
    <property type="molecule type" value="Genomic_DNA"/>
</dbReference>
<dbReference type="GO" id="GO:1990113">
    <property type="term" value="P:RNA polymerase I assembly"/>
    <property type="evidence" value="ECO:0007669"/>
    <property type="project" value="TreeGrafter"/>
</dbReference>
<evidence type="ECO:0000313" key="3">
    <source>
        <dbReference type="Proteomes" id="UP001311799"/>
    </source>
</evidence>
<evidence type="ECO:0000256" key="1">
    <source>
        <dbReference type="ARBA" id="ARBA00010048"/>
    </source>
</evidence>
<dbReference type="Proteomes" id="UP001311799">
    <property type="component" value="Unassembled WGS sequence"/>
</dbReference>
<reference evidence="2 3" key="1">
    <citation type="submission" date="2023-10" db="EMBL/GenBank/DDBJ databases">
        <title>Comparative genomics analysis reveals potential genetic determinants of host preference in Cryptosporidium xiaoi.</title>
        <authorList>
            <person name="Xiao L."/>
            <person name="Li J."/>
        </authorList>
    </citation>
    <scope>NUCLEOTIDE SEQUENCE [LARGE SCALE GENOMIC DNA]</scope>
    <source>
        <strain evidence="2 3">52996</strain>
    </source>
</reference>
<dbReference type="Gene3D" id="1.10.287.370">
    <property type="match status" value="1"/>
</dbReference>
<dbReference type="CDD" id="cd23157">
    <property type="entry name" value="Prefoldin_5"/>
    <property type="match status" value="1"/>
</dbReference>
<evidence type="ECO:0000313" key="2">
    <source>
        <dbReference type="EMBL" id="KAK6588734.1"/>
    </source>
</evidence>
<dbReference type="GO" id="GO:1990115">
    <property type="term" value="P:RNA polymerase III assembly"/>
    <property type="evidence" value="ECO:0007669"/>
    <property type="project" value="TreeGrafter"/>
</dbReference>
<keyword evidence="3" id="KW-1185">Reference proteome</keyword>
<dbReference type="PANTHER" id="PTHR12674">
    <property type="entry name" value="PREFOLDIN SUBUNIT 5"/>
    <property type="match status" value="1"/>
</dbReference>
<dbReference type="InterPro" id="IPR009053">
    <property type="entry name" value="Prefoldin"/>
</dbReference>
<protein>
    <recommendedName>
        <fullName evidence="4">Prefoldin subunit 5</fullName>
    </recommendedName>
</protein>
<dbReference type="GO" id="GO:1990114">
    <property type="term" value="P:RNA polymerase II core complex assembly"/>
    <property type="evidence" value="ECO:0007669"/>
    <property type="project" value="TreeGrafter"/>
</dbReference>
<sequence length="161" mass="18372">MSIVQDKDENKIEPIQLSTLPPAKLIQLREQMHEEINELGLRMQQLNVVLSRFSGSRDSLNQFTPKNKDATILAPISQSIYIDAKLDDIENILVDIGTGYYVEMSIAKTKTHFDKKIEMVKKSIEKINKSISDKNKIFDAINSLLIEHINSQDNQDSSKKQ</sequence>
<proteinExistence type="inferred from homology"/>
<dbReference type="AlphaFoldDB" id="A0AAV9XW73"/>
<gene>
    <name evidence="2" type="ORF">RS030_2307</name>
</gene>
<accession>A0AAV9XW73</accession>
<dbReference type="InterPro" id="IPR011599">
    <property type="entry name" value="PFD_alpha_archaea"/>
</dbReference>
<comment type="similarity">
    <text evidence="1">Belongs to the prefoldin subunit alpha family.</text>
</comment>
<organism evidence="2 3">
    <name type="scientific">Cryptosporidium xiaoi</name>
    <dbReference type="NCBI Taxonomy" id="659607"/>
    <lineage>
        <taxon>Eukaryota</taxon>
        <taxon>Sar</taxon>
        <taxon>Alveolata</taxon>
        <taxon>Apicomplexa</taxon>
        <taxon>Conoidasida</taxon>
        <taxon>Coccidia</taxon>
        <taxon>Eucoccidiorida</taxon>
        <taxon>Eimeriorina</taxon>
        <taxon>Cryptosporidiidae</taxon>
        <taxon>Cryptosporidium</taxon>
    </lineage>
</organism>
<name>A0AAV9XW73_9CRYT</name>
<dbReference type="SUPFAM" id="SSF46579">
    <property type="entry name" value="Prefoldin"/>
    <property type="match status" value="1"/>
</dbReference>
<comment type="caution">
    <text evidence="2">The sequence shown here is derived from an EMBL/GenBank/DDBJ whole genome shotgun (WGS) entry which is preliminary data.</text>
</comment>